<reference evidence="1 2" key="1">
    <citation type="journal article" date="2019" name="Nat. Ecol. Evol.">
        <title>Megaphylogeny resolves global patterns of mushroom evolution.</title>
        <authorList>
            <person name="Varga T."/>
            <person name="Krizsan K."/>
            <person name="Foldi C."/>
            <person name="Dima B."/>
            <person name="Sanchez-Garcia M."/>
            <person name="Sanchez-Ramirez S."/>
            <person name="Szollosi G.J."/>
            <person name="Szarkandi J.G."/>
            <person name="Papp V."/>
            <person name="Albert L."/>
            <person name="Andreopoulos W."/>
            <person name="Angelini C."/>
            <person name="Antonin V."/>
            <person name="Barry K.W."/>
            <person name="Bougher N.L."/>
            <person name="Buchanan P."/>
            <person name="Buyck B."/>
            <person name="Bense V."/>
            <person name="Catcheside P."/>
            <person name="Chovatia M."/>
            <person name="Cooper J."/>
            <person name="Damon W."/>
            <person name="Desjardin D."/>
            <person name="Finy P."/>
            <person name="Geml J."/>
            <person name="Haridas S."/>
            <person name="Hughes K."/>
            <person name="Justo A."/>
            <person name="Karasinski D."/>
            <person name="Kautmanova I."/>
            <person name="Kiss B."/>
            <person name="Kocsube S."/>
            <person name="Kotiranta H."/>
            <person name="LaButti K.M."/>
            <person name="Lechner B.E."/>
            <person name="Liimatainen K."/>
            <person name="Lipzen A."/>
            <person name="Lukacs Z."/>
            <person name="Mihaltcheva S."/>
            <person name="Morgado L.N."/>
            <person name="Niskanen T."/>
            <person name="Noordeloos M.E."/>
            <person name="Ohm R.A."/>
            <person name="Ortiz-Santana B."/>
            <person name="Ovrebo C."/>
            <person name="Racz N."/>
            <person name="Riley R."/>
            <person name="Savchenko A."/>
            <person name="Shiryaev A."/>
            <person name="Soop K."/>
            <person name="Spirin V."/>
            <person name="Szebenyi C."/>
            <person name="Tomsovsky M."/>
            <person name="Tulloss R.E."/>
            <person name="Uehling J."/>
            <person name="Grigoriev I.V."/>
            <person name="Vagvolgyi C."/>
            <person name="Papp T."/>
            <person name="Martin F.M."/>
            <person name="Miettinen O."/>
            <person name="Hibbett D.S."/>
            <person name="Nagy L.G."/>
        </authorList>
    </citation>
    <scope>NUCLEOTIDE SEQUENCE [LARGE SCALE GENOMIC DNA]</scope>
    <source>
        <strain evidence="1 2">HHB13444</strain>
    </source>
</reference>
<accession>A0A5C3PKN8</accession>
<sequence>MCVPLSRNGGRLPGFCREGFAGAGIVGRTILGLSKLILSSGAHGEVKARLRFPSVHTDMSSSVFFADRAFAGARPCHGRT</sequence>
<dbReference type="InParanoid" id="A0A5C3PKN8"/>
<name>A0A5C3PKN8_9APHY</name>
<dbReference type="EMBL" id="ML211050">
    <property type="protein sequence ID" value="TFK90295.1"/>
    <property type="molecule type" value="Genomic_DNA"/>
</dbReference>
<dbReference type="Proteomes" id="UP000308197">
    <property type="component" value="Unassembled WGS sequence"/>
</dbReference>
<dbReference type="AlphaFoldDB" id="A0A5C3PKN8"/>
<protein>
    <submittedName>
        <fullName evidence="1">Uncharacterized protein</fullName>
    </submittedName>
</protein>
<organism evidence="1 2">
    <name type="scientific">Polyporus arcularius HHB13444</name>
    <dbReference type="NCBI Taxonomy" id="1314778"/>
    <lineage>
        <taxon>Eukaryota</taxon>
        <taxon>Fungi</taxon>
        <taxon>Dikarya</taxon>
        <taxon>Basidiomycota</taxon>
        <taxon>Agaricomycotina</taxon>
        <taxon>Agaricomycetes</taxon>
        <taxon>Polyporales</taxon>
        <taxon>Polyporaceae</taxon>
        <taxon>Polyporus</taxon>
    </lineage>
</organism>
<gene>
    <name evidence="1" type="ORF">K466DRAFT_583885</name>
</gene>
<keyword evidence="2" id="KW-1185">Reference proteome</keyword>
<evidence type="ECO:0000313" key="1">
    <source>
        <dbReference type="EMBL" id="TFK90295.1"/>
    </source>
</evidence>
<proteinExistence type="predicted"/>
<evidence type="ECO:0000313" key="2">
    <source>
        <dbReference type="Proteomes" id="UP000308197"/>
    </source>
</evidence>